<gene>
    <name evidence="1" type="ORF">C8P70_12419</name>
</gene>
<evidence type="ECO:0000313" key="1">
    <source>
        <dbReference type="EMBL" id="TDS54623.1"/>
    </source>
</evidence>
<dbReference type="InterPro" id="IPR038231">
    <property type="entry name" value="MepB-like_sf"/>
</dbReference>
<dbReference type="Proteomes" id="UP000295215">
    <property type="component" value="Unassembled WGS sequence"/>
</dbReference>
<comment type="caution">
    <text evidence="1">The sequence shown here is derived from an EMBL/GenBank/DDBJ whole genome shotgun (WGS) entry which is preliminary data.</text>
</comment>
<protein>
    <recommendedName>
        <fullName evidence="3">MepB protein</fullName>
    </recommendedName>
</protein>
<dbReference type="EMBL" id="SOAG01000024">
    <property type="protein sequence ID" value="TDS54623.1"/>
    <property type="molecule type" value="Genomic_DNA"/>
</dbReference>
<evidence type="ECO:0000313" key="2">
    <source>
        <dbReference type="Proteomes" id="UP000295215"/>
    </source>
</evidence>
<dbReference type="Pfam" id="PF08877">
    <property type="entry name" value="MepB-like"/>
    <property type="match status" value="1"/>
</dbReference>
<dbReference type="OrthoDB" id="4954833at2"/>
<organism evidence="1 2">
    <name type="scientific">Myroides indicus</name>
    <dbReference type="NCBI Taxonomy" id="1323422"/>
    <lineage>
        <taxon>Bacteria</taxon>
        <taxon>Pseudomonadati</taxon>
        <taxon>Bacteroidota</taxon>
        <taxon>Flavobacteriia</taxon>
        <taxon>Flavobacteriales</taxon>
        <taxon>Flavobacteriaceae</taxon>
        <taxon>Myroides</taxon>
    </lineage>
</organism>
<accession>A0A4V3E7V3</accession>
<dbReference type="PIRSF" id="PIRSF032285">
    <property type="entry name" value="UCP032285"/>
    <property type="match status" value="1"/>
</dbReference>
<evidence type="ECO:0008006" key="3">
    <source>
        <dbReference type="Google" id="ProtNLM"/>
    </source>
</evidence>
<dbReference type="RefSeq" id="WP_133713256.1">
    <property type="nucleotide sequence ID" value="NZ_SOAG01000024.1"/>
</dbReference>
<proteinExistence type="predicted"/>
<dbReference type="InterPro" id="IPR011235">
    <property type="entry name" value="MepB-like"/>
</dbReference>
<dbReference type="Gene3D" id="3.40.1350.140">
    <property type="entry name" value="MepB-like"/>
    <property type="match status" value="1"/>
</dbReference>
<dbReference type="AlphaFoldDB" id="A0A4V3E7V3"/>
<sequence length="166" mass="19731">MIQELIQLENNILKHLNLSITNITAERECEEYCGYNFWIENQKIKFRKSKITPKKSGQFVTLWKRNSEGKTEPFCENDYINFIIISTESESALRFFLFPKRILVEKGILASDSKKGKRGFRIYSVWDKTESKQAEKTKSWQMQYFFDSSNSNTECFQKFQHIFASF</sequence>
<reference evidence="1 2" key="1">
    <citation type="submission" date="2019-03" db="EMBL/GenBank/DDBJ databases">
        <title>Genomic Encyclopedia of Archaeal and Bacterial Type Strains, Phase II (KMG-II): from individual species to whole genera.</title>
        <authorList>
            <person name="Goeker M."/>
        </authorList>
    </citation>
    <scope>NUCLEOTIDE SEQUENCE [LARGE SCALE GENOMIC DNA]</scope>
    <source>
        <strain evidence="1 2">DSM 28213</strain>
    </source>
</reference>
<keyword evidence="2" id="KW-1185">Reference proteome</keyword>
<name>A0A4V3E7V3_9FLAO</name>